<dbReference type="PANTHER" id="PTHR11576">
    <property type="entry name" value="ZONA PELLUCIDA SPERM-BINDING PROTEIN 3"/>
    <property type="match status" value="1"/>
</dbReference>
<evidence type="ECO:0000313" key="5">
    <source>
        <dbReference type="Proteomes" id="UP000261540"/>
    </source>
</evidence>
<feature type="chain" id="PRO_5017473030" evidence="2">
    <location>
        <begin position="19"/>
        <end position="326"/>
    </location>
</feature>
<keyword evidence="1" id="KW-1015">Disulfide bond</keyword>
<dbReference type="GO" id="GO:0007339">
    <property type="term" value="P:binding of sperm to zona pellucida"/>
    <property type="evidence" value="ECO:0007669"/>
    <property type="project" value="TreeGrafter"/>
</dbReference>
<dbReference type="Ensembl" id="ENSPKIT00000008053.1">
    <property type="protein sequence ID" value="ENSPKIP00000027287.1"/>
    <property type="gene ID" value="ENSPKIG00000009408.1"/>
</dbReference>
<feature type="domain" description="ZP" evidence="3">
    <location>
        <begin position="30"/>
        <end position="276"/>
    </location>
</feature>
<dbReference type="GO" id="GO:2000344">
    <property type="term" value="P:positive regulation of acrosome reaction"/>
    <property type="evidence" value="ECO:0007669"/>
    <property type="project" value="TreeGrafter"/>
</dbReference>
<keyword evidence="5" id="KW-1185">Reference proteome</keyword>
<dbReference type="SMART" id="SM00241">
    <property type="entry name" value="ZP"/>
    <property type="match status" value="1"/>
</dbReference>
<dbReference type="InterPro" id="IPR001507">
    <property type="entry name" value="ZP_dom"/>
</dbReference>
<dbReference type="Proteomes" id="UP000261540">
    <property type="component" value="Unplaced"/>
</dbReference>
<protein>
    <submittedName>
        <fullName evidence="4">Zona pellucida glycoprotein 3f, tandem duplicate 2</fullName>
    </submittedName>
</protein>
<feature type="signal peptide" evidence="2">
    <location>
        <begin position="1"/>
        <end position="18"/>
    </location>
</feature>
<dbReference type="InterPro" id="IPR042235">
    <property type="entry name" value="ZP-C_dom"/>
</dbReference>
<dbReference type="PROSITE" id="PS51034">
    <property type="entry name" value="ZP_2"/>
    <property type="match status" value="1"/>
</dbReference>
<organism evidence="4 5">
    <name type="scientific">Paramormyrops kingsleyae</name>
    <dbReference type="NCBI Taxonomy" id="1676925"/>
    <lineage>
        <taxon>Eukaryota</taxon>
        <taxon>Metazoa</taxon>
        <taxon>Chordata</taxon>
        <taxon>Craniata</taxon>
        <taxon>Vertebrata</taxon>
        <taxon>Euteleostomi</taxon>
        <taxon>Actinopterygii</taxon>
        <taxon>Neopterygii</taxon>
        <taxon>Teleostei</taxon>
        <taxon>Osteoglossocephala</taxon>
        <taxon>Osteoglossomorpha</taxon>
        <taxon>Osteoglossiformes</taxon>
        <taxon>Mormyridae</taxon>
        <taxon>Paramormyrops</taxon>
    </lineage>
</organism>
<name>A0A3B3S971_9TELE</name>
<keyword evidence="2" id="KW-0732">Signal</keyword>
<sequence length="326" mass="36528">MVITAYFCVFCFCGRLNCSNVFFCLEVNVTCHGDSVTLTWTLNASRDADPSRIFLGNCHPSSYSNHTGRGVATFRALFRDCRFKRVVTGDHLIYKNMLAYRPSAKPNPPEIFHEVLCVFDRPDNWIPPLFSSSYGAVHGYGGLHFYIGIMKDDFSGPAQSTSFPVGSQIPIWAAVDQQAHMPLILFLQECVAATVPEMGASHQVYPLITNGGCLVDSKEGASKFHPRRRTSEMFLSLQAFDFGVEEDVYIHCKIAVWDPKNLNRQMKACNYVRELGRWELLDDPSRNSLCSCCDTQCHYRKGRSAELDSQGLIQNAVLGPLTIVDV</sequence>
<dbReference type="GO" id="GO:0031012">
    <property type="term" value="C:extracellular matrix"/>
    <property type="evidence" value="ECO:0007669"/>
    <property type="project" value="TreeGrafter"/>
</dbReference>
<dbReference type="GeneTree" id="ENSGT01030000234567"/>
<dbReference type="PANTHER" id="PTHR11576:SF3">
    <property type="entry name" value="SI:CH211-14A17.6-RELATED"/>
    <property type="match status" value="1"/>
</dbReference>
<dbReference type="Gene3D" id="2.60.40.3210">
    <property type="entry name" value="Zona pellucida, ZP-N domain"/>
    <property type="match status" value="1"/>
</dbReference>
<dbReference type="Gene3D" id="2.60.40.4100">
    <property type="entry name" value="Zona pellucida, ZP-C domain"/>
    <property type="match status" value="1"/>
</dbReference>
<reference evidence="4" key="1">
    <citation type="submission" date="2025-08" db="UniProtKB">
        <authorList>
            <consortium name="Ensembl"/>
        </authorList>
    </citation>
    <scope>IDENTIFICATION</scope>
</reference>
<dbReference type="GO" id="GO:0032190">
    <property type="term" value="F:acrosin binding"/>
    <property type="evidence" value="ECO:0007669"/>
    <property type="project" value="TreeGrafter"/>
</dbReference>
<dbReference type="Pfam" id="PF00100">
    <property type="entry name" value="Zona_pellucida"/>
    <property type="match status" value="1"/>
</dbReference>
<reference evidence="4" key="2">
    <citation type="submission" date="2025-09" db="UniProtKB">
        <authorList>
            <consortium name="Ensembl"/>
        </authorList>
    </citation>
    <scope>IDENTIFICATION</scope>
</reference>
<proteinExistence type="predicted"/>
<accession>A0A3B3S971</accession>
<dbReference type="GO" id="GO:0035803">
    <property type="term" value="P:egg coat formation"/>
    <property type="evidence" value="ECO:0007669"/>
    <property type="project" value="TreeGrafter"/>
</dbReference>
<evidence type="ECO:0000256" key="2">
    <source>
        <dbReference type="SAM" id="SignalP"/>
    </source>
</evidence>
<evidence type="ECO:0000256" key="1">
    <source>
        <dbReference type="ARBA" id="ARBA00023157"/>
    </source>
</evidence>
<dbReference type="FunFam" id="2.60.40.4100:FF:000002">
    <property type="entry name" value="Zona pellucida sperm-binding protein 3"/>
    <property type="match status" value="1"/>
</dbReference>
<evidence type="ECO:0000259" key="3">
    <source>
        <dbReference type="PROSITE" id="PS51034"/>
    </source>
</evidence>
<evidence type="ECO:0000313" key="4">
    <source>
        <dbReference type="Ensembl" id="ENSPKIP00000027287.1"/>
    </source>
</evidence>
<dbReference type="InterPro" id="IPR055355">
    <property type="entry name" value="ZP-C"/>
</dbReference>
<dbReference type="AlphaFoldDB" id="A0A3B3S971"/>